<name>A0A9P7FQ45_9AGAR</name>
<gene>
    <name evidence="1" type="ORF">H0H81_007988</name>
</gene>
<reference evidence="1" key="1">
    <citation type="submission" date="2021-02" db="EMBL/GenBank/DDBJ databases">
        <authorList>
            <person name="Nieuwenhuis M."/>
            <person name="Van De Peppel L.J.J."/>
        </authorList>
    </citation>
    <scope>NUCLEOTIDE SEQUENCE</scope>
    <source>
        <strain evidence="1">D49</strain>
    </source>
</reference>
<dbReference type="Proteomes" id="UP000717328">
    <property type="component" value="Unassembled WGS sequence"/>
</dbReference>
<dbReference type="InterPro" id="IPR036852">
    <property type="entry name" value="Peptidase_S8/S53_dom_sf"/>
</dbReference>
<protein>
    <submittedName>
        <fullName evidence="1">Uncharacterized protein</fullName>
    </submittedName>
</protein>
<comment type="caution">
    <text evidence="1">The sequence shown here is derived from an EMBL/GenBank/DDBJ whole genome shotgun (WGS) entry which is preliminary data.</text>
</comment>
<keyword evidence="2" id="KW-1185">Reference proteome</keyword>
<dbReference type="AlphaFoldDB" id="A0A9P7FQ45"/>
<feature type="non-terminal residue" evidence="1">
    <location>
        <position position="1"/>
    </location>
</feature>
<sequence length="83" mass="8909">LPDIRPGGLQTHDCGTVKPPYVVSNSQANQEHAYSQFYLQRQCAEFGKLGLMGVTVLYAAGNTGTSSAVTGYCLDKNGSYCRC</sequence>
<proteinExistence type="predicted"/>
<evidence type="ECO:0000313" key="1">
    <source>
        <dbReference type="EMBL" id="KAG5633415.1"/>
    </source>
</evidence>
<dbReference type="Gene3D" id="3.40.50.200">
    <property type="entry name" value="Peptidase S8/S53 domain"/>
    <property type="match status" value="1"/>
</dbReference>
<dbReference type="SUPFAM" id="SSF52743">
    <property type="entry name" value="Subtilisin-like"/>
    <property type="match status" value="1"/>
</dbReference>
<organism evidence="1 2">
    <name type="scientific">Sphagnurus paluster</name>
    <dbReference type="NCBI Taxonomy" id="117069"/>
    <lineage>
        <taxon>Eukaryota</taxon>
        <taxon>Fungi</taxon>
        <taxon>Dikarya</taxon>
        <taxon>Basidiomycota</taxon>
        <taxon>Agaricomycotina</taxon>
        <taxon>Agaricomycetes</taxon>
        <taxon>Agaricomycetidae</taxon>
        <taxon>Agaricales</taxon>
        <taxon>Tricholomatineae</taxon>
        <taxon>Lyophyllaceae</taxon>
        <taxon>Sphagnurus</taxon>
    </lineage>
</organism>
<evidence type="ECO:0000313" key="2">
    <source>
        <dbReference type="Proteomes" id="UP000717328"/>
    </source>
</evidence>
<dbReference type="GO" id="GO:0006508">
    <property type="term" value="P:proteolysis"/>
    <property type="evidence" value="ECO:0007669"/>
    <property type="project" value="InterPro"/>
</dbReference>
<accession>A0A9P7FQ45</accession>
<dbReference type="OrthoDB" id="409122at2759"/>
<dbReference type="GO" id="GO:0004252">
    <property type="term" value="F:serine-type endopeptidase activity"/>
    <property type="evidence" value="ECO:0007669"/>
    <property type="project" value="InterPro"/>
</dbReference>
<dbReference type="EMBL" id="JABCKI010007885">
    <property type="protein sequence ID" value="KAG5633415.1"/>
    <property type="molecule type" value="Genomic_DNA"/>
</dbReference>
<reference evidence="1" key="2">
    <citation type="submission" date="2021-10" db="EMBL/GenBank/DDBJ databases">
        <title>Phylogenomics reveals ancestral predisposition of the termite-cultivated fungus Termitomyces towards a domesticated lifestyle.</title>
        <authorList>
            <person name="Auxier B."/>
            <person name="Grum-Grzhimaylo A."/>
            <person name="Cardenas M.E."/>
            <person name="Lodge J.D."/>
            <person name="Laessoe T."/>
            <person name="Pedersen O."/>
            <person name="Smith M.E."/>
            <person name="Kuyper T.W."/>
            <person name="Franco-Molano E.A."/>
            <person name="Baroni T.J."/>
            <person name="Aanen D.K."/>
        </authorList>
    </citation>
    <scope>NUCLEOTIDE SEQUENCE</scope>
    <source>
        <strain evidence="1">D49</strain>
    </source>
</reference>